<reference evidence="1 2" key="1">
    <citation type="submission" date="2024-09" db="EMBL/GenBank/DDBJ databases">
        <authorList>
            <person name="Sun Q."/>
            <person name="Mori K."/>
        </authorList>
    </citation>
    <scope>NUCLEOTIDE SEQUENCE [LARGE SCALE GENOMIC DNA]</scope>
    <source>
        <strain evidence="1 2">TBRC 3947</strain>
    </source>
</reference>
<comment type="caution">
    <text evidence="1">The sequence shown here is derived from an EMBL/GenBank/DDBJ whole genome shotgun (WGS) entry which is preliminary data.</text>
</comment>
<gene>
    <name evidence="1" type="ORF">ACFFIA_13725</name>
</gene>
<dbReference type="InterPro" id="IPR029058">
    <property type="entry name" value="AB_hydrolase_fold"/>
</dbReference>
<name>A0ABV6M212_9ACTN</name>
<proteinExistence type="predicted"/>
<dbReference type="Proteomes" id="UP001589867">
    <property type="component" value="Unassembled WGS sequence"/>
</dbReference>
<evidence type="ECO:0000313" key="2">
    <source>
        <dbReference type="Proteomes" id="UP001589867"/>
    </source>
</evidence>
<dbReference type="RefSeq" id="WP_377250643.1">
    <property type="nucleotide sequence ID" value="NZ_JBHLUH010000020.1"/>
</dbReference>
<protein>
    <recommendedName>
        <fullName evidence="3">Serine aminopeptidase S33 domain-containing protein</fullName>
    </recommendedName>
</protein>
<dbReference type="Gene3D" id="3.40.50.1820">
    <property type="entry name" value="alpha/beta hydrolase"/>
    <property type="match status" value="2"/>
</dbReference>
<accession>A0ABV6M212</accession>
<dbReference type="SUPFAM" id="SSF53474">
    <property type="entry name" value="alpha/beta-Hydrolases"/>
    <property type="match status" value="2"/>
</dbReference>
<keyword evidence="2" id="KW-1185">Reference proteome</keyword>
<evidence type="ECO:0008006" key="3">
    <source>
        <dbReference type="Google" id="ProtNLM"/>
    </source>
</evidence>
<dbReference type="EMBL" id="JBHLUH010000020">
    <property type="protein sequence ID" value="MFC0528721.1"/>
    <property type="molecule type" value="Genomic_DNA"/>
</dbReference>
<evidence type="ECO:0000313" key="1">
    <source>
        <dbReference type="EMBL" id="MFC0528721.1"/>
    </source>
</evidence>
<sequence length="106" mass="11886">MRTVHFHVDRLRLAGSLFLPEERPEAGVPAVVFCHGFGATREYVAADREHAGALYAAAREPKELLTLPDATHHDIYRGHHFDEVVDAAARWLGAHLDKTHAEVRNK</sequence>
<organism evidence="1 2">
    <name type="scientific">Phytohabitans kaempferiae</name>
    <dbReference type="NCBI Taxonomy" id="1620943"/>
    <lineage>
        <taxon>Bacteria</taxon>
        <taxon>Bacillati</taxon>
        <taxon>Actinomycetota</taxon>
        <taxon>Actinomycetes</taxon>
        <taxon>Micromonosporales</taxon>
        <taxon>Micromonosporaceae</taxon>
    </lineage>
</organism>